<evidence type="ECO:0000313" key="3">
    <source>
        <dbReference type="Proteomes" id="UP001443914"/>
    </source>
</evidence>
<proteinExistence type="predicted"/>
<sequence>MEGLLWLVGMLATSFLPCYGQKDMKGRLDILRTKLMVDFDPLQCYFVDLRSVVCLLSRVNLILYLLFTFYSQFFSKYVQGGFPDIFKLWYDDLGGDAIGITWTKSTLKSVSVSTMMVEEMDPVRVFESFELNIAWETYKVANL</sequence>
<gene>
    <name evidence="2" type="ORF">RND81_06G101900</name>
</gene>
<evidence type="ECO:0000256" key="1">
    <source>
        <dbReference type="SAM" id="SignalP"/>
    </source>
</evidence>
<organism evidence="2 3">
    <name type="scientific">Saponaria officinalis</name>
    <name type="common">Common soapwort</name>
    <name type="synonym">Lychnis saponaria</name>
    <dbReference type="NCBI Taxonomy" id="3572"/>
    <lineage>
        <taxon>Eukaryota</taxon>
        <taxon>Viridiplantae</taxon>
        <taxon>Streptophyta</taxon>
        <taxon>Embryophyta</taxon>
        <taxon>Tracheophyta</taxon>
        <taxon>Spermatophyta</taxon>
        <taxon>Magnoliopsida</taxon>
        <taxon>eudicotyledons</taxon>
        <taxon>Gunneridae</taxon>
        <taxon>Pentapetalae</taxon>
        <taxon>Caryophyllales</taxon>
        <taxon>Caryophyllaceae</taxon>
        <taxon>Caryophylleae</taxon>
        <taxon>Saponaria</taxon>
    </lineage>
</organism>
<dbReference type="AlphaFoldDB" id="A0AAW1K8C2"/>
<name>A0AAW1K8C2_SAPOF</name>
<evidence type="ECO:0000313" key="2">
    <source>
        <dbReference type="EMBL" id="KAK9714544.1"/>
    </source>
</evidence>
<dbReference type="EMBL" id="JBDFQZ010000006">
    <property type="protein sequence ID" value="KAK9714544.1"/>
    <property type="molecule type" value="Genomic_DNA"/>
</dbReference>
<feature type="chain" id="PRO_5043497686" evidence="1">
    <location>
        <begin position="21"/>
        <end position="143"/>
    </location>
</feature>
<keyword evidence="3" id="KW-1185">Reference proteome</keyword>
<reference evidence="2" key="1">
    <citation type="submission" date="2024-03" db="EMBL/GenBank/DDBJ databases">
        <title>WGS assembly of Saponaria officinalis var. Norfolk2.</title>
        <authorList>
            <person name="Jenkins J."/>
            <person name="Shu S."/>
            <person name="Grimwood J."/>
            <person name="Barry K."/>
            <person name="Goodstein D."/>
            <person name="Schmutz J."/>
            <person name="Leebens-Mack J."/>
            <person name="Osbourn A."/>
        </authorList>
    </citation>
    <scope>NUCLEOTIDE SEQUENCE [LARGE SCALE GENOMIC DNA]</scope>
    <source>
        <strain evidence="2">JIC</strain>
    </source>
</reference>
<keyword evidence="1" id="KW-0732">Signal</keyword>
<accession>A0AAW1K8C2</accession>
<dbReference type="Proteomes" id="UP001443914">
    <property type="component" value="Unassembled WGS sequence"/>
</dbReference>
<feature type="signal peptide" evidence="1">
    <location>
        <begin position="1"/>
        <end position="20"/>
    </location>
</feature>
<comment type="caution">
    <text evidence="2">The sequence shown here is derived from an EMBL/GenBank/DDBJ whole genome shotgun (WGS) entry which is preliminary data.</text>
</comment>
<protein>
    <submittedName>
        <fullName evidence="2">Uncharacterized protein</fullName>
    </submittedName>
</protein>